<dbReference type="RefSeq" id="WP_256618929.1">
    <property type="nucleotide sequence ID" value="NZ_JANIBC010000003.1"/>
</dbReference>
<feature type="domain" description="NTP pyrophosphohydrolase MazG-like" evidence="5">
    <location>
        <begin position="35"/>
        <end position="108"/>
    </location>
</feature>
<dbReference type="InterPro" id="IPR004518">
    <property type="entry name" value="MazG-like_dom"/>
</dbReference>
<dbReference type="FunFam" id="1.10.287.1080:FF:000001">
    <property type="entry name" value="Nucleoside triphosphate pyrophosphohydrolase"/>
    <property type="match status" value="1"/>
</dbReference>
<evidence type="ECO:0000256" key="4">
    <source>
        <dbReference type="ARBA" id="ARBA00074799"/>
    </source>
</evidence>
<dbReference type="NCBIfam" id="TIGR00444">
    <property type="entry name" value="mazG"/>
    <property type="match status" value="1"/>
</dbReference>
<dbReference type="AlphaFoldDB" id="A0A9X2L8R8"/>
<dbReference type="InterPro" id="IPR011551">
    <property type="entry name" value="NTP_PyrPHydrolase_MazG"/>
</dbReference>
<gene>
    <name evidence="6" type="primary">mazG</name>
    <name evidence="6" type="ORF">NOG11_06650</name>
</gene>
<dbReference type="PANTHER" id="PTHR30522:SF0">
    <property type="entry name" value="NUCLEOSIDE TRIPHOSPHATE PYROPHOSPHOHYDROLASE"/>
    <property type="match status" value="1"/>
</dbReference>
<proteinExistence type="inferred from homology"/>
<dbReference type="GO" id="GO:0006203">
    <property type="term" value="P:dGTP catabolic process"/>
    <property type="evidence" value="ECO:0007669"/>
    <property type="project" value="TreeGrafter"/>
</dbReference>
<comment type="similarity">
    <text evidence="2">Belongs to the nucleoside triphosphate pyrophosphohydrolase family.</text>
</comment>
<dbReference type="Proteomes" id="UP001142610">
    <property type="component" value="Unassembled WGS sequence"/>
</dbReference>
<dbReference type="CDD" id="cd11528">
    <property type="entry name" value="NTP-PPase_MazG_Nterm"/>
    <property type="match status" value="1"/>
</dbReference>
<dbReference type="FunFam" id="1.10.287.1080:FF:000003">
    <property type="entry name" value="Nucleoside triphosphate pyrophosphohydrolase"/>
    <property type="match status" value="1"/>
</dbReference>
<accession>A0A9X2L8R8</accession>
<comment type="catalytic activity">
    <reaction evidence="1">
        <text>ATP + H2O = AMP + diphosphate + H(+)</text>
        <dbReference type="Rhea" id="RHEA:14245"/>
        <dbReference type="ChEBI" id="CHEBI:15377"/>
        <dbReference type="ChEBI" id="CHEBI:15378"/>
        <dbReference type="ChEBI" id="CHEBI:30616"/>
        <dbReference type="ChEBI" id="CHEBI:33019"/>
        <dbReference type="ChEBI" id="CHEBI:456215"/>
        <dbReference type="EC" id="3.6.1.8"/>
    </reaction>
</comment>
<evidence type="ECO:0000256" key="2">
    <source>
        <dbReference type="ARBA" id="ARBA00061115"/>
    </source>
</evidence>
<protein>
    <recommendedName>
        <fullName evidence="4">Nucleoside triphosphate pyrophosphohydrolase</fullName>
        <ecNumber evidence="3">3.6.1.8</ecNumber>
    </recommendedName>
</protein>
<dbReference type="GO" id="GO:0046052">
    <property type="term" value="P:UTP catabolic process"/>
    <property type="evidence" value="ECO:0007669"/>
    <property type="project" value="TreeGrafter"/>
</dbReference>
<keyword evidence="7" id="KW-1185">Reference proteome</keyword>
<dbReference type="GO" id="GO:0047693">
    <property type="term" value="F:ATP diphosphatase activity"/>
    <property type="evidence" value="ECO:0007669"/>
    <property type="project" value="UniProtKB-EC"/>
</dbReference>
<dbReference type="EMBL" id="JANIBC010000003">
    <property type="protein sequence ID" value="MCQ8185068.1"/>
    <property type="molecule type" value="Genomic_DNA"/>
</dbReference>
<evidence type="ECO:0000313" key="6">
    <source>
        <dbReference type="EMBL" id="MCQ8185068.1"/>
    </source>
</evidence>
<dbReference type="InterPro" id="IPR048011">
    <property type="entry name" value="NTP-PPase_MazG-like_C"/>
</dbReference>
<dbReference type="NCBIfam" id="NF007113">
    <property type="entry name" value="PRK09562.1"/>
    <property type="match status" value="1"/>
</dbReference>
<sequence length="265" mass="29836">MAKTPPSDPRSIGALKELMAALRDPDGGCPWDVEQDHRSIARYCIEEAYEVVDAIERGSDEELRSELGDLLLQVVFHSQMAEERGAFTFDDVVEGIVTKMVSRHPHVFEQADGRDADGQTAAWEEMKERERKERGETSILADVPRGLPALTRAEKLSKRAARVGFEWPEAVHIIDKMEEELGELREALASGDMQHTEEELGDLLFSAANLGRRLGIDTETAGRKANEKFEKRFSHVEGEVDRSGRGFDQHTLDELEGYWTEAKEL</sequence>
<comment type="caution">
    <text evidence="6">The sequence shown here is derived from an EMBL/GenBank/DDBJ whole genome shotgun (WGS) entry which is preliminary data.</text>
</comment>
<dbReference type="CDD" id="cd11529">
    <property type="entry name" value="NTP-PPase_MazG_Cterm"/>
    <property type="match status" value="1"/>
</dbReference>
<dbReference type="GO" id="GO:0046076">
    <property type="term" value="P:dTTP catabolic process"/>
    <property type="evidence" value="ECO:0007669"/>
    <property type="project" value="TreeGrafter"/>
</dbReference>
<dbReference type="PANTHER" id="PTHR30522">
    <property type="entry name" value="NUCLEOSIDE TRIPHOSPHATE PYROPHOSPHOHYDROLASE"/>
    <property type="match status" value="1"/>
</dbReference>
<feature type="domain" description="NTP pyrophosphohydrolase MazG-like" evidence="5">
    <location>
        <begin position="175"/>
        <end position="236"/>
    </location>
</feature>
<dbReference type="GO" id="GO:0046061">
    <property type="term" value="P:dATP catabolic process"/>
    <property type="evidence" value="ECO:0007669"/>
    <property type="project" value="TreeGrafter"/>
</dbReference>
<organism evidence="6 7">
    <name type="scientific">Parvularcula maris</name>
    <dbReference type="NCBI Taxonomy" id="2965077"/>
    <lineage>
        <taxon>Bacteria</taxon>
        <taxon>Pseudomonadati</taxon>
        <taxon>Pseudomonadota</taxon>
        <taxon>Alphaproteobacteria</taxon>
        <taxon>Parvularculales</taxon>
        <taxon>Parvularculaceae</taxon>
        <taxon>Parvularcula</taxon>
    </lineage>
</organism>
<reference evidence="6" key="1">
    <citation type="submission" date="2022-07" db="EMBL/GenBank/DDBJ databases">
        <title>Parvularcula maris sp. nov., an algicidal bacterium isolated from seawater.</title>
        <authorList>
            <person name="Li F."/>
        </authorList>
    </citation>
    <scope>NUCLEOTIDE SEQUENCE</scope>
    <source>
        <strain evidence="6">BGMRC 0090</strain>
    </source>
</reference>
<dbReference type="SUPFAM" id="SSF101386">
    <property type="entry name" value="all-alpha NTP pyrophosphatases"/>
    <property type="match status" value="2"/>
</dbReference>
<dbReference type="Gene3D" id="1.10.287.1080">
    <property type="entry name" value="MazG-like"/>
    <property type="match status" value="2"/>
</dbReference>
<dbReference type="GO" id="GO:0046047">
    <property type="term" value="P:TTP catabolic process"/>
    <property type="evidence" value="ECO:0007669"/>
    <property type="project" value="TreeGrafter"/>
</dbReference>
<dbReference type="GO" id="GO:0046081">
    <property type="term" value="P:dUTP catabolic process"/>
    <property type="evidence" value="ECO:0007669"/>
    <property type="project" value="TreeGrafter"/>
</dbReference>
<dbReference type="InterPro" id="IPR048015">
    <property type="entry name" value="NTP-PPase_MazG-like_N"/>
</dbReference>
<keyword evidence="6" id="KW-0378">Hydrolase</keyword>
<dbReference type="EC" id="3.6.1.8" evidence="3"/>
<evidence type="ECO:0000256" key="1">
    <source>
        <dbReference type="ARBA" id="ARBA00052141"/>
    </source>
</evidence>
<name>A0A9X2L8R8_9PROT</name>
<evidence type="ECO:0000256" key="3">
    <source>
        <dbReference type="ARBA" id="ARBA00066372"/>
    </source>
</evidence>
<evidence type="ECO:0000259" key="5">
    <source>
        <dbReference type="Pfam" id="PF03819"/>
    </source>
</evidence>
<evidence type="ECO:0000313" key="7">
    <source>
        <dbReference type="Proteomes" id="UP001142610"/>
    </source>
</evidence>
<dbReference type="GO" id="GO:0006950">
    <property type="term" value="P:response to stress"/>
    <property type="evidence" value="ECO:0007669"/>
    <property type="project" value="UniProtKB-ARBA"/>
</dbReference>
<dbReference type="Pfam" id="PF03819">
    <property type="entry name" value="MazG"/>
    <property type="match status" value="2"/>
</dbReference>